<reference evidence="14 15" key="1">
    <citation type="submission" date="2019-03" db="EMBL/GenBank/DDBJ databases">
        <title>Genomic Encyclopedia of Type Strains, Phase IV (KMG-IV): sequencing the most valuable type-strain genomes for metagenomic binning, comparative biology and taxonomic classification.</title>
        <authorList>
            <person name="Goeker M."/>
        </authorList>
    </citation>
    <scope>NUCLEOTIDE SEQUENCE [LARGE SCALE GENOMIC DNA]</scope>
    <source>
        <strain evidence="14 15">DSM 102969</strain>
    </source>
</reference>
<dbReference type="OrthoDB" id="9773727at2"/>
<comment type="subcellular location">
    <subcellularLocation>
        <location evidence="1">Cell inner membrane</location>
        <topology evidence="1">Multi-pass membrane protein</topology>
    </subcellularLocation>
    <subcellularLocation>
        <location evidence="12">Cell membrane</location>
        <topology evidence="12">Multi-pass membrane protein</topology>
    </subcellularLocation>
</comment>
<evidence type="ECO:0000256" key="1">
    <source>
        <dbReference type="ARBA" id="ARBA00004429"/>
    </source>
</evidence>
<feature type="transmembrane region" description="Helical" evidence="12">
    <location>
        <begin position="7"/>
        <end position="30"/>
    </location>
</feature>
<dbReference type="GO" id="GO:0055085">
    <property type="term" value="P:transmembrane transport"/>
    <property type="evidence" value="ECO:0007669"/>
    <property type="project" value="InterPro"/>
</dbReference>
<feature type="transmembrane region" description="Helical" evidence="12">
    <location>
        <begin position="209"/>
        <end position="227"/>
    </location>
</feature>
<evidence type="ECO:0000256" key="5">
    <source>
        <dbReference type="ARBA" id="ARBA00022475"/>
    </source>
</evidence>
<evidence type="ECO:0000313" key="15">
    <source>
        <dbReference type="Proteomes" id="UP000294547"/>
    </source>
</evidence>
<protein>
    <recommendedName>
        <fullName evidence="11">sn-glycerol-3-phosphate transport system permease protein UgpA</fullName>
    </recommendedName>
</protein>
<evidence type="ECO:0000256" key="12">
    <source>
        <dbReference type="RuleBase" id="RU363032"/>
    </source>
</evidence>
<dbReference type="GO" id="GO:0005886">
    <property type="term" value="C:plasma membrane"/>
    <property type="evidence" value="ECO:0007669"/>
    <property type="project" value="UniProtKB-SubCell"/>
</dbReference>
<dbReference type="EMBL" id="SNXY01000007">
    <property type="protein sequence ID" value="TDP85448.1"/>
    <property type="molecule type" value="Genomic_DNA"/>
</dbReference>
<comment type="subunit">
    <text evidence="3">The complex is composed of two ATP-binding proteins (UgpC), two transmembrane proteins (UgpA and UgpE) and a solute-binding protein (UgpB).</text>
</comment>
<dbReference type="InterPro" id="IPR050809">
    <property type="entry name" value="UgpAE/MalFG_permease"/>
</dbReference>
<keyword evidence="6" id="KW-0997">Cell inner membrane</keyword>
<gene>
    <name evidence="14" type="ORF">EDD54_2301</name>
</gene>
<evidence type="ECO:0000256" key="9">
    <source>
        <dbReference type="ARBA" id="ARBA00023136"/>
    </source>
</evidence>
<evidence type="ECO:0000256" key="10">
    <source>
        <dbReference type="ARBA" id="ARBA00037054"/>
    </source>
</evidence>
<dbReference type="RefSeq" id="WP_126541296.1">
    <property type="nucleotide sequence ID" value="NZ_BSPM01000004.1"/>
</dbReference>
<evidence type="ECO:0000256" key="4">
    <source>
        <dbReference type="ARBA" id="ARBA00022448"/>
    </source>
</evidence>
<dbReference type="PANTHER" id="PTHR43227">
    <property type="entry name" value="BLL4140 PROTEIN"/>
    <property type="match status" value="1"/>
</dbReference>
<keyword evidence="8 12" id="KW-1133">Transmembrane helix</keyword>
<evidence type="ECO:0000256" key="6">
    <source>
        <dbReference type="ARBA" id="ARBA00022519"/>
    </source>
</evidence>
<dbReference type="InterPro" id="IPR000515">
    <property type="entry name" value="MetI-like"/>
</dbReference>
<evidence type="ECO:0000256" key="11">
    <source>
        <dbReference type="ARBA" id="ARBA00040780"/>
    </source>
</evidence>
<sequence>MEKRATFSNLWVAGLFVAPQLLLIFVFFYWPVGEAMYWALTLEPPFGGGNQFVGLQNFEAVFSDRHYWNSVVVSVIFALSMAGLSISVALVLALFADRRLHGHQAYRFTFFLTYAVPAAAVGLAFRFLLAPDAGMVSVVNKLFPGLWNPALNGTQALILVIVAQAWKMAGYNFVFLLAGLQSVPRALVEAAAMDGAGVLRRMRDIQVPLLTPTLFFLLVINITDSFVDSFGIVDLTTGGGPARSTMLLGYKIYLDGFEGKDYSLASAQTLVLIVLMILLTFFQFRFVERRVHYR</sequence>
<keyword evidence="7 12" id="KW-0812">Transmembrane</keyword>
<keyword evidence="9 12" id="KW-0472">Membrane</keyword>
<feature type="transmembrane region" description="Helical" evidence="12">
    <location>
        <begin position="71"/>
        <end position="96"/>
    </location>
</feature>
<dbReference type="SUPFAM" id="SSF161098">
    <property type="entry name" value="MetI-like"/>
    <property type="match status" value="1"/>
</dbReference>
<dbReference type="Gene3D" id="1.10.3720.10">
    <property type="entry name" value="MetI-like"/>
    <property type="match status" value="1"/>
</dbReference>
<dbReference type="CDD" id="cd06261">
    <property type="entry name" value="TM_PBP2"/>
    <property type="match status" value="1"/>
</dbReference>
<organism evidence="14 15">
    <name type="scientific">Oharaeibacter diazotrophicus</name>
    <dbReference type="NCBI Taxonomy" id="1920512"/>
    <lineage>
        <taxon>Bacteria</taxon>
        <taxon>Pseudomonadati</taxon>
        <taxon>Pseudomonadota</taxon>
        <taxon>Alphaproteobacteria</taxon>
        <taxon>Hyphomicrobiales</taxon>
        <taxon>Pleomorphomonadaceae</taxon>
        <taxon>Oharaeibacter</taxon>
    </lineage>
</organism>
<comment type="function">
    <text evidence="10">Part of the ABC transporter complex UgpBAEC involved in sn-glycerol-3-phosphate (G3P) import. Probably responsible for the translocation of the substrate across the membrane.</text>
</comment>
<evidence type="ECO:0000256" key="3">
    <source>
        <dbReference type="ARBA" id="ARBA00011557"/>
    </source>
</evidence>
<evidence type="ECO:0000256" key="7">
    <source>
        <dbReference type="ARBA" id="ARBA00022692"/>
    </source>
</evidence>
<comment type="similarity">
    <text evidence="2 12">Belongs to the binding-protein-dependent transport system permease family.</text>
</comment>
<keyword evidence="4 12" id="KW-0813">Transport</keyword>
<feature type="domain" description="ABC transmembrane type-1" evidence="13">
    <location>
        <begin position="71"/>
        <end position="283"/>
    </location>
</feature>
<accession>A0A4V3CW96</accession>
<evidence type="ECO:0000313" key="14">
    <source>
        <dbReference type="EMBL" id="TDP85448.1"/>
    </source>
</evidence>
<dbReference type="AlphaFoldDB" id="A0A4V3CW96"/>
<dbReference type="PANTHER" id="PTHR43227:SF9">
    <property type="entry name" value="SN-GLYCEROL-3-PHOSPHATE TRANSPORT SYSTEM PERMEASE PROTEIN UGPA"/>
    <property type="match status" value="1"/>
</dbReference>
<name>A0A4V3CW96_9HYPH</name>
<dbReference type="InterPro" id="IPR035906">
    <property type="entry name" value="MetI-like_sf"/>
</dbReference>
<evidence type="ECO:0000256" key="8">
    <source>
        <dbReference type="ARBA" id="ARBA00022989"/>
    </source>
</evidence>
<comment type="caution">
    <text evidence="14">The sequence shown here is derived from an EMBL/GenBank/DDBJ whole genome shotgun (WGS) entry which is preliminary data.</text>
</comment>
<evidence type="ECO:0000256" key="2">
    <source>
        <dbReference type="ARBA" id="ARBA00009306"/>
    </source>
</evidence>
<dbReference type="PROSITE" id="PS50928">
    <property type="entry name" value="ABC_TM1"/>
    <property type="match status" value="1"/>
</dbReference>
<keyword evidence="15" id="KW-1185">Reference proteome</keyword>
<feature type="transmembrane region" description="Helical" evidence="12">
    <location>
        <begin position="262"/>
        <end position="284"/>
    </location>
</feature>
<dbReference type="Pfam" id="PF00528">
    <property type="entry name" value="BPD_transp_1"/>
    <property type="match status" value="1"/>
</dbReference>
<feature type="transmembrane region" description="Helical" evidence="12">
    <location>
        <begin position="108"/>
        <end position="129"/>
    </location>
</feature>
<proteinExistence type="inferred from homology"/>
<dbReference type="Proteomes" id="UP000294547">
    <property type="component" value="Unassembled WGS sequence"/>
</dbReference>
<keyword evidence="5" id="KW-1003">Cell membrane</keyword>
<evidence type="ECO:0000259" key="13">
    <source>
        <dbReference type="PROSITE" id="PS50928"/>
    </source>
</evidence>